<organism evidence="2 3">
    <name type="scientific">Lactiplantibacillus daowaiensis</name>
    <dbReference type="NCBI Taxonomy" id="2559918"/>
    <lineage>
        <taxon>Bacteria</taxon>
        <taxon>Bacillati</taxon>
        <taxon>Bacillota</taxon>
        <taxon>Bacilli</taxon>
        <taxon>Lactobacillales</taxon>
        <taxon>Lactobacillaceae</taxon>
        <taxon>Lactiplantibacillus</taxon>
    </lineage>
</organism>
<keyword evidence="3" id="KW-1185">Reference proteome</keyword>
<accession>A0ABW1S2S3</accession>
<dbReference type="EMBL" id="JBHSSC010000043">
    <property type="protein sequence ID" value="MFC6182047.1"/>
    <property type="molecule type" value="Genomic_DNA"/>
</dbReference>
<dbReference type="Proteomes" id="UP001596282">
    <property type="component" value="Unassembled WGS sequence"/>
</dbReference>
<comment type="caution">
    <text evidence="2">The sequence shown here is derived from an EMBL/GenBank/DDBJ whole genome shotgun (WGS) entry which is preliminary data.</text>
</comment>
<dbReference type="Pfam" id="PF26348">
    <property type="entry name" value="SRA_ScoMcrA"/>
    <property type="match status" value="1"/>
</dbReference>
<gene>
    <name evidence="2" type="ORF">ACFP5Y_12495</name>
</gene>
<dbReference type="InterPro" id="IPR058712">
    <property type="entry name" value="SRA_ScoMcrA"/>
</dbReference>
<proteinExistence type="predicted"/>
<reference evidence="3" key="1">
    <citation type="journal article" date="2019" name="Int. J. Syst. Evol. Microbiol.">
        <title>The Global Catalogue of Microorganisms (GCM) 10K type strain sequencing project: providing services to taxonomists for standard genome sequencing and annotation.</title>
        <authorList>
            <consortium name="The Broad Institute Genomics Platform"/>
            <consortium name="The Broad Institute Genome Sequencing Center for Infectious Disease"/>
            <person name="Wu L."/>
            <person name="Ma J."/>
        </authorList>
    </citation>
    <scope>NUCLEOTIDE SEQUENCE [LARGE SCALE GENOMIC DNA]</scope>
    <source>
        <strain evidence="3">CCM 8933</strain>
    </source>
</reference>
<feature type="domain" description="ScoMcrA-like SRA" evidence="1">
    <location>
        <begin position="12"/>
        <end position="132"/>
    </location>
</feature>
<evidence type="ECO:0000313" key="3">
    <source>
        <dbReference type="Proteomes" id="UP001596282"/>
    </source>
</evidence>
<protein>
    <recommendedName>
        <fullName evidence="1">ScoMcrA-like SRA domain-containing protein</fullName>
    </recommendedName>
</protein>
<sequence length="137" mass="15380">MQLNLTRGQVLTNQKLAQTFGVSTQGGMRRSKRNHCLVLISKTVANPYPDKWQGDVLHYVGMGRTGDQSLMTAQNRTLNEANDYDVAIYLFSYTGPNHYIYEGPVELVATPYYQQQPDINGQKRRVAVFPIAVTAKA</sequence>
<evidence type="ECO:0000259" key="1">
    <source>
        <dbReference type="Pfam" id="PF26348"/>
    </source>
</evidence>
<name>A0ABW1S2S3_9LACO</name>
<evidence type="ECO:0000313" key="2">
    <source>
        <dbReference type="EMBL" id="MFC6182047.1"/>
    </source>
</evidence>
<dbReference type="RefSeq" id="WP_379832464.1">
    <property type="nucleotide sequence ID" value="NZ_JBHSSC010000043.1"/>
</dbReference>